<dbReference type="PANTHER" id="PTHR10578">
    <property type="entry name" value="S -2-HYDROXY-ACID OXIDASE-RELATED"/>
    <property type="match status" value="1"/>
</dbReference>
<reference evidence="9 10" key="1">
    <citation type="submission" date="2019-03" db="EMBL/GenBank/DDBJ databases">
        <title>Ramlibacter rhizophilus CCTCC AB2015357, whole genome shotgun sequence.</title>
        <authorList>
            <person name="Zhang X."/>
            <person name="Feng G."/>
            <person name="Zhu H."/>
        </authorList>
    </citation>
    <scope>NUCLEOTIDE SEQUENCE [LARGE SCALE GENOMIC DNA]</scope>
    <source>
        <strain evidence="9 10">CCTCC AB2015357</strain>
    </source>
</reference>
<dbReference type="Proteomes" id="UP000297564">
    <property type="component" value="Unassembled WGS sequence"/>
</dbReference>
<evidence type="ECO:0000256" key="6">
    <source>
        <dbReference type="PIRSR" id="PIRSR000138-1"/>
    </source>
</evidence>
<feature type="binding site" evidence="7">
    <location>
        <position position="129"/>
    </location>
    <ligand>
        <name>FMN</name>
        <dbReference type="ChEBI" id="CHEBI:58210"/>
    </ligand>
</feature>
<feature type="binding site" evidence="7">
    <location>
        <position position="280"/>
    </location>
    <ligand>
        <name>glyoxylate</name>
        <dbReference type="ChEBI" id="CHEBI:36655"/>
    </ligand>
</feature>
<evidence type="ECO:0000256" key="4">
    <source>
        <dbReference type="ARBA" id="ARBA00023002"/>
    </source>
</evidence>
<dbReference type="GO" id="GO:0010181">
    <property type="term" value="F:FMN binding"/>
    <property type="evidence" value="ECO:0007669"/>
    <property type="project" value="InterPro"/>
</dbReference>
<dbReference type="InterPro" id="IPR037396">
    <property type="entry name" value="FMN_HAD"/>
</dbReference>
<feature type="binding site" evidence="7">
    <location>
        <position position="256"/>
    </location>
    <ligand>
        <name>FMN</name>
        <dbReference type="ChEBI" id="CHEBI:58210"/>
    </ligand>
</feature>
<dbReference type="InterPro" id="IPR012133">
    <property type="entry name" value="Alpha-hydoxy_acid_DH_FMN"/>
</dbReference>
<dbReference type="PIRSF" id="PIRSF000138">
    <property type="entry name" value="Al-hdrx_acd_dh"/>
    <property type="match status" value="1"/>
</dbReference>
<feature type="binding site" evidence="7">
    <location>
        <begin position="80"/>
        <end position="82"/>
    </location>
    <ligand>
        <name>FMN</name>
        <dbReference type="ChEBI" id="CHEBI:58210"/>
    </ligand>
</feature>
<feature type="binding site" evidence="7">
    <location>
        <position position="131"/>
    </location>
    <ligand>
        <name>glyoxylate</name>
        <dbReference type="ChEBI" id="CHEBI:36655"/>
    </ligand>
</feature>
<feature type="binding site" evidence="7">
    <location>
        <position position="157"/>
    </location>
    <ligand>
        <name>FMN</name>
        <dbReference type="ChEBI" id="CHEBI:58210"/>
    </ligand>
</feature>
<dbReference type="InterPro" id="IPR013785">
    <property type="entry name" value="Aldolase_TIM"/>
</dbReference>
<feature type="binding site" evidence="7">
    <location>
        <begin position="310"/>
        <end position="314"/>
    </location>
    <ligand>
        <name>FMN</name>
        <dbReference type="ChEBI" id="CHEBI:58210"/>
    </ligand>
</feature>
<dbReference type="GO" id="GO:0009060">
    <property type="term" value="P:aerobic respiration"/>
    <property type="evidence" value="ECO:0007669"/>
    <property type="project" value="TreeGrafter"/>
</dbReference>
<dbReference type="PROSITE" id="PS00557">
    <property type="entry name" value="FMN_HYDROXY_ACID_DH_1"/>
    <property type="match status" value="1"/>
</dbReference>
<keyword evidence="2 7" id="KW-0285">Flavoprotein</keyword>
<feature type="binding site" evidence="7">
    <location>
        <position position="109"/>
    </location>
    <ligand>
        <name>FMN</name>
        <dbReference type="ChEBI" id="CHEBI:58210"/>
    </ligand>
</feature>
<dbReference type="GO" id="GO:0005886">
    <property type="term" value="C:plasma membrane"/>
    <property type="evidence" value="ECO:0007669"/>
    <property type="project" value="TreeGrafter"/>
</dbReference>
<dbReference type="GO" id="GO:0004459">
    <property type="term" value="F:L-lactate dehydrogenase (NAD+) activity"/>
    <property type="evidence" value="ECO:0007669"/>
    <property type="project" value="TreeGrafter"/>
</dbReference>
<organism evidence="9 10">
    <name type="scientific">Ramlibacter rhizophilus</name>
    <dbReference type="NCBI Taxonomy" id="1781167"/>
    <lineage>
        <taxon>Bacteria</taxon>
        <taxon>Pseudomonadati</taxon>
        <taxon>Pseudomonadota</taxon>
        <taxon>Betaproteobacteria</taxon>
        <taxon>Burkholderiales</taxon>
        <taxon>Comamonadaceae</taxon>
        <taxon>Ramlibacter</taxon>
    </lineage>
</organism>
<evidence type="ECO:0000256" key="2">
    <source>
        <dbReference type="ARBA" id="ARBA00022630"/>
    </source>
</evidence>
<feature type="domain" description="FMN hydroxy acid dehydrogenase" evidence="8">
    <location>
        <begin position="1"/>
        <end position="384"/>
    </location>
</feature>
<comment type="cofactor">
    <cofactor evidence="1">
        <name>FMN</name>
        <dbReference type="ChEBI" id="CHEBI:58210"/>
    </cofactor>
</comment>
<evidence type="ECO:0000256" key="3">
    <source>
        <dbReference type="ARBA" id="ARBA00022643"/>
    </source>
</evidence>
<proteinExistence type="inferred from homology"/>
<evidence type="ECO:0000256" key="7">
    <source>
        <dbReference type="PIRSR" id="PIRSR000138-2"/>
    </source>
</evidence>
<gene>
    <name evidence="9" type="ORF">EZ242_11730</name>
</gene>
<dbReference type="RefSeq" id="WP_135285341.1">
    <property type="nucleotide sequence ID" value="NZ_SMLL01000004.1"/>
</dbReference>
<dbReference type="PROSITE" id="PS51349">
    <property type="entry name" value="FMN_HYDROXY_ACID_DH_2"/>
    <property type="match status" value="1"/>
</dbReference>
<keyword evidence="3 7" id="KW-0288">FMN</keyword>
<dbReference type="Gene3D" id="3.20.20.70">
    <property type="entry name" value="Aldolase class I"/>
    <property type="match status" value="1"/>
</dbReference>
<dbReference type="SUPFAM" id="SSF51395">
    <property type="entry name" value="FMN-linked oxidoreductases"/>
    <property type="match status" value="1"/>
</dbReference>
<keyword evidence="4" id="KW-0560">Oxidoreductase</keyword>
<evidence type="ECO:0000313" key="9">
    <source>
        <dbReference type="EMBL" id="TFY99798.1"/>
    </source>
</evidence>
<dbReference type="InterPro" id="IPR008259">
    <property type="entry name" value="FMN_hydac_DH_AS"/>
</dbReference>
<evidence type="ECO:0000256" key="1">
    <source>
        <dbReference type="ARBA" id="ARBA00001917"/>
    </source>
</evidence>
<feature type="active site" description="Proton acceptor" evidence="6">
    <location>
        <position position="280"/>
    </location>
</feature>
<feature type="binding site" evidence="7">
    <location>
        <begin position="333"/>
        <end position="334"/>
    </location>
    <ligand>
        <name>FMN</name>
        <dbReference type="ChEBI" id="CHEBI:58210"/>
    </ligand>
</feature>
<name>A0A4Z0BPB2_9BURK</name>
<feature type="binding site" evidence="7">
    <location>
        <position position="283"/>
    </location>
    <ligand>
        <name>glyoxylate</name>
        <dbReference type="ChEBI" id="CHEBI:36655"/>
    </ligand>
</feature>
<evidence type="ECO:0000256" key="5">
    <source>
        <dbReference type="ARBA" id="ARBA00024042"/>
    </source>
</evidence>
<sequence>MSTRKSFNLNDFRGLAKKRLPASIFAYIDNGAEDEVSLRWNREAYEAYEFIPQVLVDVSSRSQNIELFGKSYDSPFGISPVGLGALYNFNGDVALAAAAHARKVPYILSGASLTRMEEVTASAPDAWFQAYLPGDPREVERLLQRAKSAGIKDLVITVDVPVSVNPDRYARFGFSSPLRPSWGLMWQGVTHPRWTIGTFLKTLAVHGMPHLENWRADRGSPILSSSAQRDVKNRDRFTWDHVKLAREKWQANLILKGIMSVSDAINSRSIGVNGIIVSNHGGRQADSVAAPLSVLGDIVKAVPELVVMMDGGIRRGSDVLKAVALGARCVFAGRPFNFALAAGGKAGVESAIELLQEEIHRNMALLGLKHPYEMSETQMRLRSVRAG</sequence>
<accession>A0A4Z0BPB2</accession>
<dbReference type="CDD" id="cd02809">
    <property type="entry name" value="alpha_hydroxyacid_oxid_FMN"/>
    <property type="match status" value="1"/>
</dbReference>
<feature type="binding site" evidence="7">
    <location>
        <position position="27"/>
    </location>
    <ligand>
        <name>glyoxylate</name>
        <dbReference type="ChEBI" id="CHEBI:36655"/>
    </ligand>
</feature>
<dbReference type="InterPro" id="IPR000262">
    <property type="entry name" value="FMN-dep_DH"/>
</dbReference>
<dbReference type="OrthoDB" id="9770452at2"/>
<dbReference type="EMBL" id="SMLL01000004">
    <property type="protein sequence ID" value="TFY99798.1"/>
    <property type="molecule type" value="Genomic_DNA"/>
</dbReference>
<evidence type="ECO:0000259" key="8">
    <source>
        <dbReference type="PROSITE" id="PS51349"/>
    </source>
</evidence>
<feature type="binding site" evidence="7">
    <location>
        <position position="278"/>
    </location>
    <ligand>
        <name>FMN</name>
        <dbReference type="ChEBI" id="CHEBI:58210"/>
    </ligand>
</feature>
<protein>
    <submittedName>
        <fullName evidence="9">Alpha-hydroxy-acid oxidizing protein</fullName>
    </submittedName>
</protein>
<dbReference type="Pfam" id="PF01070">
    <property type="entry name" value="FMN_dh"/>
    <property type="match status" value="1"/>
</dbReference>
<dbReference type="PANTHER" id="PTHR10578:SF107">
    <property type="entry name" value="2-HYDROXYACID OXIDASE 1"/>
    <property type="match status" value="1"/>
</dbReference>
<dbReference type="AlphaFoldDB" id="A0A4Z0BPB2"/>
<comment type="similarity">
    <text evidence="5">Belongs to the FMN-dependent alpha-hydroxy acid dehydrogenase family.</text>
</comment>
<evidence type="ECO:0000313" key="10">
    <source>
        <dbReference type="Proteomes" id="UP000297564"/>
    </source>
</evidence>
<comment type="caution">
    <text evidence="9">The sequence shown here is derived from an EMBL/GenBank/DDBJ whole genome shotgun (WGS) entry which is preliminary data.</text>
</comment>
<keyword evidence="10" id="KW-1185">Reference proteome</keyword>